<evidence type="ECO:0000313" key="4">
    <source>
        <dbReference type="Proteomes" id="UP001374579"/>
    </source>
</evidence>
<keyword evidence="4" id="KW-1185">Reference proteome</keyword>
<dbReference type="AlphaFoldDB" id="A0AAN9ARQ0"/>
<feature type="signal peptide" evidence="2">
    <location>
        <begin position="1"/>
        <end position="16"/>
    </location>
</feature>
<dbReference type="EMBL" id="JBAMIC010000022">
    <property type="protein sequence ID" value="KAK7091660.1"/>
    <property type="molecule type" value="Genomic_DNA"/>
</dbReference>
<feature type="coiled-coil region" evidence="1">
    <location>
        <begin position="153"/>
        <end position="191"/>
    </location>
</feature>
<dbReference type="Proteomes" id="UP001374579">
    <property type="component" value="Unassembled WGS sequence"/>
</dbReference>
<evidence type="ECO:0000256" key="1">
    <source>
        <dbReference type="SAM" id="Coils"/>
    </source>
</evidence>
<sequence length="304" mass="32336">MKFVVALSLLVASVVALPGGPGGAGYGGGTYYSPAELNAAAELAHRVANQKESLIERIAILLDQQDSIDTALTAIETSAQNITNAQEPQNDALETIRQQIKHNLDLLGDLEAALAGEVAVAQRQESLVNPFWTRLDLLQSSNNAQNPQLAKTIVFLEEAKDTLATKLANAAERAQDAIDEVQAGAEALTDLANTRQCDSTVVLVKIDQVYADGAANASISVGATDSIPQVFCALNGFVSTVKLDQTQSYGYGSYEGDQNIAVALDCNPFNDRVEVRAFDQSRGTGNYVDYVYVTVKVCSFSAVS</sequence>
<comment type="caution">
    <text evidence="3">The sequence shown here is derived from an EMBL/GenBank/DDBJ whole genome shotgun (WGS) entry which is preliminary data.</text>
</comment>
<gene>
    <name evidence="3" type="ORF">V1264_009316</name>
</gene>
<keyword evidence="1" id="KW-0175">Coiled coil</keyword>
<protein>
    <submittedName>
        <fullName evidence="3">Uncharacterized protein</fullName>
    </submittedName>
</protein>
<feature type="chain" id="PRO_5043021987" evidence="2">
    <location>
        <begin position="17"/>
        <end position="304"/>
    </location>
</feature>
<evidence type="ECO:0000256" key="2">
    <source>
        <dbReference type="SAM" id="SignalP"/>
    </source>
</evidence>
<evidence type="ECO:0000313" key="3">
    <source>
        <dbReference type="EMBL" id="KAK7091660.1"/>
    </source>
</evidence>
<name>A0AAN9ARQ0_9CAEN</name>
<keyword evidence="2" id="KW-0732">Signal</keyword>
<reference evidence="3 4" key="1">
    <citation type="submission" date="2024-02" db="EMBL/GenBank/DDBJ databases">
        <title>Chromosome-scale genome assembly of the rough periwinkle Littorina saxatilis.</title>
        <authorList>
            <person name="De Jode A."/>
            <person name="Faria R."/>
            <person name="Formenti G."/>
            <person name="Sims Y."/>
            <person name="Smith T.P."/>
            <person name="Tracey A."/>
            <person name="Wood J.M.D."/>
            <person name="Zagrodzka Z.B."/>
            <person name="Johannesson K."/>
            <person name="Butlin R.K."/>
            <person name="Leder E.H."/>
        </authorList>
    </citation>
    <scope>NUCLEOTIDE SEQUENCE [LARGE SCALE GENOMIC DNA]</scope>
    <source>
        <strain evidence="3">Snail1</strain>
        <tissue evidence="3">Muscle</tissue>
    </source>
</reference>
<organism evidence="3 4">
    <name type="scientific">Littorina saxatilis</name>
    <dbReference type="NCBI Taxonomy" id="31220"/>
    <lineage>
        <taxon>Eukaryota</taxon>
        <taxon>Metazoa</taxon>
        <taxon>Spiralia</taxon>
        <taxon>Lophotrochozoa</taxon>
        <taxon>Mollusca</taxon>
        <taxon>Gastropoda</taxon>
        <taxon>Caenogastropoda</taxon>
        <taxon>Littorinimorpha</taxon>
        <taxon>Littorinoidea</taxon>
        <taxon>Littorinidae</taxon>
        <taxon>Littorina</taxon>
    </lineage>
</organism>
<proteinExistence type="predicted"/>
<accession>A0AAN9ARQ0</accession>